<dbReference type="EMBL" id="JAESVG020000010">
    <property type="protein sequence ID" value="KAG8623256.1"/>
    <property type="molecule type" value="Genomic_DNA"/>
</dbReference>
<gene>
    <name evidence="2" type="ORF">KVT40_008232</name>
</gene>
<sequence>MAEALSCSVNAISPSTSLAVKPATWPSATEHEQSPELCINCHSIAKEHAISSISQHQEDPTCHRLHRANNICWNCRSCYVDCEFYNTDATRLINVARNSRAYIYVLRRNGVHENDSQMLQVKQEVRKTHDELQGHHSTTIRKPPPANHNKDGPEQSTSQGGEGREETLSVKLYRLENAIEWLREELDGLKDKHSER</sequence>
<dbReference type="Proteomes" id="UP000809789">
    <property type="component" value="Unassembled WGS sequence"/>
</dbReference>
<feature type="region of interest" description="Disordered" evidence="1">
    <location>
        <begin position="128"/>
        <end position="167"/>
    </location>
</feature>
<protein>
    <submittedName>
        <fullName evidence="2">Uncharacterized protein</fullName>
    </submittedName>
</protein>
<organism evidence="2 3">
    <name type="scientific">Elsinoe batatas</name>
    <dbReference type="NCBI Taxonomy" id="2601811"/>
    <lineage>
        <taxon>Eukaryota</taxon>
        <taxon>Fungi</taxon>
        <taxon>Dikarya</taxon>
        <taxon>Ascomycota</taxon>
        <taxon>Pezizomycotina</taxon>
        <taxon>Dothideomycetes</taxon>
        <taxon>Dothideomycetidae</taxon>
        <taxon>Myriangiales</taxon>
        <taxon>Elsinoaceae</taxon>
        <taxon>Elsinoe</taxon>
    </lineage>
</organism>
<reference evidence="2" key="1">
    <citation type="submission" date="2021-07" db="EMBL/GenBank/DDBJ databases">
        <title>Elsinoe batatas strain:CRI-CJ2 Genome sequencing and assembly.</title>
        <authorList>
            <person name="Huang L."/>
        </authorList>
    </citation>
    <scope>NUCLEOTIDE SEQUENCE</scope>
    <source>
        <strain evidence="2">CRI-CJ2</strain>
    </source>
</reference>
<keyword evidence="3" id="KW-1185">Reference proteome</keyword>
<comment type="caution">
    <text evidence="2">The sequence shown here is derived from an EMBL/GenBank/DDBJ whole genome shotgun (WGS) entry which is preliminary data.</text>
</comment>
<evidence type="ECO:0000313" key="3">
    <source>
        <dbReference type="Proteomes" id="UP000809789"/>
    </source>
</evidence>
<dbReference type="AlphaFoldDB" id="A0A8K0KWH1"/>
<evidence type="ECO:0000313" key="2">
    <source>
        <dbReference type="EMBL" id="KAG8623256.1"/>
    </source>
</evidence>
<proteinExistence type="predicted"/>
<name>A0A8K0KWH1_9PEZI</name>
<accession>A0A8K0KWH1</accession>
<evidence type="ECO:0000256" key="1">
    <source>
        <dbReference type="SAM" id="MobiDB-lite"/>
    </source>
</evidence>